<sequence length="71" mass="8049">MPVRRRVGEHAATVRAGATRTVRIRLSPAIRGELRRRGQRPVRFSARTTSAAVGARPTFELTTTLRARRRR</sequence>
<accession>H0EC27</accession>
<organism evidence="1 2">
    <name type="scientific">Patulibacter medicamentivorans</name>
    <dbReference type="NCBI Taxonomy" id="1097667"/>
    <lineage>
        <taxon>Bacteria</taxon>
        <taxon>Bacillati</taxon>
        <taxon>Actinomycetota</taxon>
        <taxon>Thermoleophilia</taxon>
        <taxon>Solirubrobacterales</taxon>
        <taxon>Patulibacteraceae</taxon>
        <taxon>Patulibacter</taxon>
    </lineage>
</organism>
<dbReference type="EMBL" id="AGUD01000330">
    <property type="protein sequence ID" value="EHN08769.1"/>
    <property type="molecule type" value="Genomic_DNA"/>
</dbReference>
<reference evidence="1 2" key="1">
    <citation type="journal article" date="2013" name="Biodegradation">
        <title>Quantitative proteomic analysis of ibuprofen-degrading Patulibacter sp. strain I11.</title>
        <authorList>
            <person name="Almeida B."/>
            <person name="Kjeldal H."/>
            <person name="Lolas I."/>
            <person name="Knudsen A.D."/>
            <person name="Carvalho G."/>
            <person name="Nielsen K.L."/>
            <person name="Barreto Crespo M.T."/>
            <person name="Stensballe A."/>
            <person name="Nielsen J.L."/>
        </authorList>
    </citation>
    <scope>NUCLEOTIDE SEQUENCE [LARGE SCALE GENOMIC DNA]</scope>
    <source>
        <strain evidence="1 2">I11</strain>
    </source>
</reference>
<comment type="caution">
    <text evidence="1">The sequence shown here is derived from an EMBL/GenBank/DDBJ whole genome shotgun (WGS) entry which is preliminary data.</text>
</comment>
<keyword evidence="2" id="KW-1185">Reference proteome</keyword>
<dbReference type="AlphaFoldDB" id="H0EC27"/>
<evidence type="ECO:0000313" key="2">
    <source>
        <dbReference type="Proteomes" id="UP000005143"/>
    </source>
</evidence>
<dbReference type="Proteomes" id="UP000005143">
    <property type="component" value="Unassembled WGS sequence"/>
</dbReference>
<proteinExistence type="predicted"/>
<name>H0EC27_9ACTN</name>
<protein>
    <submittedName>
        <fullName evidence="1">Uncharacterized protein</fullName>
    </submittedName>
</protein>
<evidence type="ECO:0000313" key="1">
    <source>
        <dbReference type="EMBL" id="EHN08769.1"/>
    </source>
</evidence>
<gene>
    <name evidence="1" type="ORF">PAI11_44120</name>
</gene>